<gene>
    <name evidence="1" type="ORF">GR138_26155</name>
</gene>
<comment type="caution">
    <text evidence="1">The sequence shown here is derived from an EMBL/GenBank/DDBJ whole genome shotgun (WGS) entry which is preliminary data.</text>
</comment>
<organism evidence="1 2">
    <name type="scientific">Shinella kummerowiae</name>
    <dbReference type="NCBI Taxonomy" id="417745"/>
    <lineage>
        <taxon>Bacteria</taxon>
        <taxon>Pseudomonadati</taxon>
        <taxon>Pseudomonadota</taxon>
        <taxon>Alphaproteobacteria</taxon>
        <taxon>Hyphomicrobiales</taxon>
        <taxon>Rhizobiaceae</taxon>
        <taxon>Shinella</taxon>
    </lineage>
</organism>
<name>A0A6N8SIV8_9HYPH</name>
<evidence type="ECO:0000313" key="2">
    <source>
        <dbReference type="Proteomes" id="UP000435802"/>
    </source>
</evidence>
<reference evidence="1 2" key="1">
    <citation type="submission" date="2019-12" db="EMBL/GenBank/DDBJ databases">
        <title>Shinella kummerowiae sp. nov., a symbiotic bacterium isolated from root nodules of the herbal legume Kummerowia stipulacea.</title>
        <authorList>
            <person name="Gao J."/>
        </authorList>
    </citation>
    <scope>NUCLEOTIDE SEQUENCE [LARGE SCALE GENOMIC DNA]</scope>
    <source>
        <strain evidence="1 2">CCBAU 25048</strain>
    </source>
</reference>
<protein>
    <submittedName>
        <fullName evidence="1">Uncharacterized protein</fullName>
    </submittedName>
</protein>
<dbReference type="EMBL" id="WUMK01000011">
    <property type="protein sequence ID" value="MXN48691.1"/>
    <property type="molecule type" value="Genomic_DNA"/>
</dbReference>
<keyword evidence="2" id="KW-1185">Reference proteome</keyword>
<dbReference type="AlphaFoldDB" id="A0A6N8SIV8"/>
<accession>A0A6N8SIV8</accession>
<proteinExistence type="predicted"/>
<dbReference type="SUPFAM" id="SSF50475">
    <property type="entry name" value="FMN-binding split barrel"/>
    <property type="match status" value="1"/>
</dbReference>
<evidence type="ECO:0000313" key="1">
    <source>
        <dbReference type="EMBL" id="MXN48691.1"/>
    </source>
</evidence>
<dbReference type="Proteomes" id="UP000435802">
    <property type="component" value="Unassembled WGS sequence"/>
</dbReference>
<dbReference type="OrthoDB" id="8137294at2"/>
<sequence length="92" mass="10186">MILRDMTRAECEAALSTNFIGHLGCISGNRPYVVPNTRRVAVVENLRIDDQLSRFAVRPLEIDFVGLYPRASGRGRLQEGGELGHCPFAVSK</sequence>
<dbReference type="InterPro" id="IPR012349">
    <property type="entry name" value="Split_barrel_FMN-bd"/>
</dbReference>
<dbReference type="Gene3D" id="2.30.110.10">
    <property type="entry name" value="Electron Transport, Fmn-binding Protein, Chain A"/>
    <property type="match status" value="1"/>
</dbReference>
<dbReference type="RefSeq" id="WP_160862180.1">
    <property type="nucleotide sequence ID" value="NZ_WUMK01000011.1"/>
</dbReference>